<comment type="catalytic activity">
    <reaction evidence="16 20">
        <text>DNA(n) + a 2'-deoxyribonucleoside 5'-triphosphate = DNA(n+1) + diphosphate</text>
        <dbReference type="Rhea" id="RHEA:22508"/>
        <dbReference type="Rhea" id="RHEA-COMP:17339"/>
        <dbReference type="Rhea" id="RHEA-COMP:17340"/>
        <dbReference type="ChEBI" id="CHEBI:33019"/>
        <dbReference type="ChEBI" id="CHEBI:61560"/>
        <dbReference type="ChEBI" id="CHEBI:173112"/>
        <dbReference type="EC" id="2.7.7.7"/>
    </reaction>
</comment>
<dbReference type="GO" id="GO:0003677">
    <property type="term" value="F:DNA binding"/>
    <property type="evidence" value="ECO:0007669"/>
    <property type="project" value="InterPro"/>
</dbReference>
<organism evidence="23 24">
    <name type="scientific">Limimonas halophila</name>
    <dbReference type="NCBI Taxonomy" id="1082479"/>
    <lineage>
        <taxon>Bacteria</taxon>
        <taxon>Pseudomonadati</taxon>
        <taxon>Pseudomonadota</taxon>
        <taxon>Alphaproteobacteria</taxon>
        <taxon>Rhodospirillales</taxon>
        <taxon>Rhodovibrionaceae</taxon>
        <taxon>Limimonas</taxon>
    </lineage>
</organism>
<evidence type="ECO:0000256" key="16">
    <source>
        <dbReference type="ARBA" id="ARBA00049244"/>
    </source>
</evidence>
<feature type="binding site" evidence="18">
    <location>
        <position position="63"/>
    </location>
    <ligand>
        <name>substrate</name>
    </ligand>
</feature>
<evidence type="ECO:0000256" key="13">
    <source>
        <dbReference type="ARBA" id="ARBA00023211"/>
    </source>
</evidence>
<comment type="cofactor">
    <cofactor evidence="19">
        <name>Mg(2+)</name>
        <dbReference type="ChEBI" id="CHEBI:18420"/>
    </cofactor>
    <cofactor evidence="19">
        <name>Mn(2+)</name>
        <dbReference type="ChEBI" id="CHEBI:29035"/>
    </cofactor>
    <text evidence="19">Binds 2 divalent metal cations. Magnesium or manganese.</text>
</comment>
<gene>
    <name evidence="20" type="primary">dnaQ</name>
    <name evidence="23" type="ORF">SAMN05216241_10764</name>
</gene>
<dbReference type="GO" id="GO:0045004">
    <property type="term" value="P:DNA replication proofreading"/>
    <property type="evidence" value="ECO:0007669"/>
    <property type="project" value="TreeGrafter"/>
</dbReference>
<dbReference type="NCBIfam" id="TIGR00573">
    <property type="entry name" value="dnaq"/>
    <property type="match status" value="1"/>
</dbReference>
<keyword evidence="10 20" id="KW-0269">Exonuclease</keyword>
<feature type="domain" description="Exonuclease" evidence="22">
    <location>
        <begin position="13"/>
        <end position="183"/>
    </location>
</feature>
<keyword evidence="11 19" id="KW-0460">Magnesium</keyword>
<keyword evidence="8 19" id="KW-0479">Metal-binding</keyword>
<dbReference type="STRING" id="1082479.SAMN05216241_10764"/>
<dbReference type="FunFam" id="3.30.420.10:FF:000012">
    <property type="entry name" value="DNA polymerase III subunit epsilon"/>
    <property type="match status" value="1"/>
</dbReference>
<evidence type="ECO:0000256" key="17">
    <source>
        <dbReference type="PIRSR" id="PIRSR606309-1"/>
    </source>
</evidence>
<dbReference type="GO" id="GO:0046872">
    <property type="term" value="F:metal ion binding"/>
    <property type="evidence" value="ECO:0007669"/>
    <property type="project" value="UniProtKB-KW"/>
</dbReference>
<dbReference type="Gene3D" id="3.30.420.10">
    <property type="entry name" value="Ribonuclease H-like superfamily/Ribonuclease H"/>
    <property type="match status" value="1"/>
</dbReference>
<dbReference type="GO" id="GO:0003887">
    <property type="term" value="F:DNA-directed DNA polymerase activity"/>
    <property type="evidence" value="ECO:0007669"/>
    <property type="project" value="UniProtKB-KW"/>
</dbReference>
<evidence type="ECO:0000256" key="2">
    <source>
        <dbReference type="ARBA" id="ARBA00012417"/>
    </source>
</evidence>
<feature type="compositionally biased region" description="Basic and acidic residues" evidence="21">
    <location>
        <begin position="196"/>
        <end position="220"/>
    </location>
</feature>
<feature type="binding site" evidence="18">
    <location>
        <position position="68"/>
    </location>
    <ligand>
        <name>substrate</name>
    </ligand>
</feature>
<proteinExistence type="predicted"/>
<comment type="subunit">
    <text evidence="15 20">DNA polymerase III contains a core (composed of alpha, epsilon and theta chains) that associates with a tau subunit. This core dimerizes to form the POLIII' complex. PolIII' associates with the gamma complex (composed of gamma, delta, delta', psi and chi chains) and with the beta chain to form the complete DNA polymerase III complex.</text>
</comment>
<dbReference type="GO" id="GO:0008408">
    <property type="term" value="F:3'-5' exonuclease activity"/>
    <property type="evidence" value="ECO:0007669"/>
    <property type="project" value="TreeGrafter"/>
</dbReference>
<keyword evidence="7 20" id="KW-0540">Nuclease</keyword>
<feature type="binding site" evidence="19">
    <location>
        <position position="166"/>
    </location>
    <ligand>
        <name>a divalent metal cation</name>
        <dbReference type="ChEBI" id="CHEBI:60240"/>
        <label>1</label>
        <note>catalytic</note>
    </ligand>
</feature>
<sequence length="235" mass="26452">MRGDAAKGSDNVRELVLDTETTGLDPEQGHRILEVACVELWNHVATGRAFHRYINPDREVPEEAYKVHGLGWDFLAQYPRFHEVAPELLTFIGGDTLVIHNAEFDMRFLNHELRRARHAALSTENVVDTLALARQRFPGAQVNLDALCKRFAVDNTQRDWHGALLDCQLLAEVYLELRGGRQPGLVLTDTPGGGSDRVEIAQRPRREPRPHAPSEAERAAHAAMCETLKNPLWTQ</sequence>
<dbReference type="EMBL" id="FNCE01000007">
    <property type="protein sequence ID" value="SDG24064.1"/>
    <property type="molecule type" value="Genomic_DNA"/>
</dbReference>
<feature type="binding site" evidence="19">
    <location>
        <position position="18"/>
    </location>
    <ligand>
        <name>a divalent metal cation</name>
        <dbReference type="ChEBI" id="CHEBI:60240"/>
        <label>1</label>
        <note>catalytic</note>
    </ligand>
</feature>
<keyword evidence="13 19" id="KW-0464">Manganese</keyword>
<evidence type="ECO:0000256" key="3">
    <source>
        <dbReference type="ARBA" id="ARBA00020352"/>
    </source>
</evidence>
<evidence type="ECO:0000256" key="5">
    <source>
        <dbReference type="ARBA" id="ARBA00022695"/>
    </source>
</evidence>
<comment type="cofactor">
    <cofactor evidence="1 20">
        <name>Mn(2+)</name>
        <dbReference type="ChEBI" id="CHEBI:29035"/>
    </cofactor>
</comment>
<dbReference type="InterPro" id="IPR006054">
    <property type="entry name" value="DnaQ"/>
</dbReference>
<keyword evidence="12 20" id="KW-0239">DNA-directed DNA polymerase</keyword>
<evidence type="ECO:0000256" key="1">
    <source>
        <dbReference type="ARBA" id="ARBA00001936"/>
    </source>
</evidence>
<dbReference type="Proteomes" id="UP000199415">
    <property type="component" value="Unassembled WGS sequence"/>
</dbReference>
<evidence type="ECO:0000256" key="12">
    <source>
        <dbReference type="ARBA" id="ARBA00022932"/>
    </source>
</evidence>
<dbReference type="InterPro" id="IPR036397">
    <property type="entry name" value="RNaseH_sf"/>
</dbReference>
<evidence type="ECO:0000256" key="9">
    <source>
        <dbReference type="ARBA" id="ARBA00022801"/>
    </source>
</evidence>
<dbReference type="SUPFAM" id="SSF53098">
    <property type="entry name" value="Ribonuclease H-like"/>
    <property type="match status" value="1"/>
</dbReference>
<evidence type="ECO:0000256" key="14">
    <source>
        <dbReference type="ARBA" id="ARBA00025483"/>
    </source>
</evidence>
<evidence type="ECO:0000256" key="21">
    <source>
        <dbReference type="SAM" id="MobiDB-lite"/>
    </source>
</evidence>
<evidence type="ECO:0000256" key="20">
    <source>
        <dbReference type="RuleBase" id="RU364087"/>
    </source>
</evidence>
<feature type="binding site" evidence="18">
    <location>
        <position position="20"/>
    </location>
    <ligand>
        <name>substrate</name>
    </ligand>
</feature>
<name>A0A1G7SMI8_9PROT</name>
<dbReference type="GO" id="GO:0005829">
    <property type="term" value="C:cytosol"/>
    <property type="evidence" value="ECO:0007669"/>
    <property type="project" value="TreeGrafter"/>
</dbReference>
<evidence type="ECO:0000313" key="23">
    <source>
        <dbReference type="EMBL" id="SDG24064.1"/>
    </source>
</evidence>
<reference evidence="23 24" key="1">
    <citation type="submission" date="2016-10" db="EMBL/GenBank/DDBJ databases">
        <authorList>
            <person name="de Groot N.N."/>
        </authorList>
    </citation>
    <scope>NUCLEOTIDE SEQUENCE [LARGE SCALE GENOMIC DNA]</scope>
    <source>
        <strain evidence="23 24">DSM 25584</strain>
    </source>
</reference>
<evidence type="ECO:0000256" key="11">
    <source>
        <dbReference type="ARBA" id="ARBA00022842"/>
    </source>
</evidence>
<feature type="binding site" evidence="18">
    <location>
        <position position="18"/>
    </location>
    <ligand>
        <name>substrate</name>
    </ligand>
</feature>
<dbReference type="EC" id="2.7.7.7" evidence="2 20"/>
<evidence type="ECO:0000256" key="8">
    <source>
        <dbReference type="ARBA" id="ARBA00022723"/>
    </source>
</evidence>
<keyword evidence="24" id="KW-1185">Reference proteome</keyword>
<evidence type="ECO:0000256" key="10">
    <source>
        <dbReference type="ARBA" id="ARBA00022839"/>
    </source>
</evidence>
<evidence type="ECO:0000256" key="15">
    <source>
        <dbReference type="ARBA" id="ARBA00026073"/>
    </source>
</evidence>
<evidence type="ECO:0000259" key="22">
    <source>
        <dbReference type="SMART" id="SM00479"/>
    </source>
</evidence>
<feature type="active site" description="Proton acceptor" evidence="17">
    <location>
        <position position="161"/>
    </location>
</feature>
<dbReference type="InterPro" id="IPR012337">
    <property type="entry name" value="RNaseH-like_sf"/>
</dbReference>
<evidence type="ECO:0000256" key="6">
    <source>
        <dbReference type="ARBA" id="ARBA00022705"/>
    </source>
</evidence>
<dbReference type="NCBIfam" id="NF004316">
    <property type="entry name" value="PRK05711.1"/>
    <property type="match status" value="1"/>
</dbReference>
<dbReference type="SMART" id="SM00479">
    <property type="entry name" value="EXOIII"/>
    <property type="match status" value="1"/>
</dbReference>
<comment type="function">
    <text evidence="14 20">DNA polymerase III is a complex, multichain enzyme responsible for most of the replicative synthesis in bacteria. The epsilon subunit contain the editing function and is a proofreading 3'-5' exonuclease.</text>
</comment>
<accession>A0A1G7SMI8</accession>
<keyword evidence="5 20" id="KW-0548">Nucleotidyltransferase</keyword>
<dbReference type="NCBIfam" id="TIGR01406">
    <property type="entry name" value="dnaQ_proteo"/>
    <property type="match status" value="1"/>
</dbReference>
<dbReference type="Pfam" id="PF00929">
    <property type="entry name" value="RNase_T"/>
    <property type="match status" value="1"/>
</dbReference>
<dbReference type="PANTHER" id="PTHR30231:SF41">
    <property type="entry name" value="DNA POLYMERASE III SUBUNIT EPSILON"/>
    <property type="match status" value="1"/>
</dbReference>
<feature type="binding site" evidence="19">
    <location>
        <position position="20"/>
    </location>
    <ligand>
        <name>a divalent metal cation</name>
        <dbReference type="ChEBI" id="CHEBI:60240"/>
        <label>1</label>
        <note>catalytic</note>
    </ligand>
</feature>
<dbReference type="InterPro" id="IPR013520">
    <property type="entry name" value="Ribonucl_H"/>
</dbReference>
<feature type="binding site" evidence="18">
    <location>
        <position position="166"/>
    </location>
    <ligand>
        <name>substrate</name>
    </ligand>
</feature>
<evidence type="ECO:0000256" key="18">
    <source>
        <dbReference type="PIRSR" id="PIRSR606309-2"/>
    </source>
</evidence>
<evidence type="ECO:0000256" key="19">
    <source>
        <dbReference type="PIRSR" id="PIRSR606309-3"/>
    </source>
</evidence>
<protein>
    <recommendedName>
        <fullName evidence="3 20">DNA polymerase III subunit epsilon</fullName>
        <ecNumber evidence="2 20">2.7.7.7</ecNumber>
    </recommendedName>
</protein>
<evidence type="ECO:0000313" key="24">
    <source>
        <dbReference type="Proteomes" id="UP000199415"/>
    </source>
</evidence>
<dbReference type="PANTHER" id="PTHR30231">
    <property type="entry name" value="DNA POLYMERASE III SUBUNIT EPSILON"/>
    <property type="match status" value="1"/>
</dbReference>
<keyword evidence="9 20" id="KW-0378">Hydrolase</keyword>
<dbReference type="CDD" id="cd06131">
    <property type="entry name" value="DNA_pol_III_epsilon_Ecoli_like"/>
    <property type="match status" value="1"/>
</dbReference>
<dbReference type="InterPro" id="IPR006309">
    <property type="entry name" value="DnaQ_proteo"/>
</dbReference>
<evidence type="ECO:0000256" key="7">
    <source>
        <dbReference type="ARBA" id="ARBA00022722"/>
    </source>
</evidence>
<feature type="region of interest" description="Disordered" evidence="21">
    <location>
        <begin position="185"/>
        <end position="220"/>
    </location>
</feature>
<evidence type="ECO:0000256" key="4">
    <source>
        <dbReference type="ARBA" id="ARBA00022679"/>
    </source>
</evidence>
<keyword evidence="4 20" id="KW-0808">Transferase</keyword>
<keyword evidence="6 20" id="KW-0235">DNA replication</keyword>
<dbReference type="AlphaFoldDB" id="A0A1G7SMI8"/>